<dbReference type="SUPFAM" id="SSF48403">
    <property type="entry name" value="Ankyrin repeat"/>
    <property type="match status" value="1"/>
</dbReference>
<evidence type="ECO:0000256" key="1">
    <source>
        <dbReference type="ARBA" id="ARBA00022737"/>
    </source>
</evidence>
<feature type="repeat" description="ANK" evidence="3">
    <location>
        <begin position="221"/>
        <end position="253"/>
    </location>
</feature>
<dbReference type="PROSITE" id="PS50088">
    <property type="entry name" value="ANK_REPEAT"/>
    <property type="match status" value="2"/>
</dbReference>
<dbReference type="PANTHER" id="PTHR24166">
    <property type="entry name" value="ROLLING PEBBLES, ISOFORM B"/>
    <property type="match status" value="1"/>
</dbReference>
<dbReference type="Pfam" id="PF12796">
    <property type="entry name" value="Ank_2"/>
    <property type="match status" value="1"/>
</dbReference>
<keyword evidence="2 3" id="KW-0040">ANK repeat</keyword>
<keyword evidence="5" id="KW-1185">Reference proteome</keyword>
<sequence length="383" mass="40611">MPAPHESGPSAEAAATQDLLDQRLREAAWANDVPRARELVELGADVNATDSTQQSAYLIATSEGYLELLRLTLANGAQVDDRDSWNGTGLIRAAERGHDLVVGELLRADIDRDHVNRIGYQAIHEAVWLGQDTDDYAATLRVLIAGGVELDRPSGSERLTPLQMAGERGYDGLERVLLRAADAGEIARPDAELLAAAASGDADGVALALRAGADPEARDAQGRTALLLAAAEDHVATARLLVAMGASPDALDDRHDTPWLVTGVTGSVEMLETLLPADPDMSIRNRFGGIAVIPASERGHVDYVRRVVATGIDVDHVNDLGWTALLEAVILGDGGPDHQEIVRILLDAGADPSIADRDGVTALEHARERGYTEIAALLEAQDG</sequence>
<dbReference type="PANTHER" id="PTHR24166:SF48">
    <property type="entry name" value="PROTEIN VAPYRIN"/>
    <property type="match status" value="1"/>
</dbReference>
<dbReference type="InterPro" id="IPR050889">
    <property type="entry name" value="Dendritic_Spine_Reg/Scaffold"/>
</dbReference>
<gene>
    <name evidence="4" type="ORF">EDD28_2279</name>
</gene>
<name>A0A3N2DD04_9MICO</name>
<dbReference type="Gene3D" id="1.25.40.20">
    <property type="entry name" value="Ankyrin repeat-containing domain"/>
    <property type="match status" value="2"/>
</dbReference>
<protein>
    <submittedName>
        <fullName evidence="4">Uncharacterized protein</fullName>
    </submittedName>
</protein>
<dbReference type="InterPro" id="IPR036770">
    <property type="entry name" value="Ankyrin_rpt-contain_sf"/>
</dbReference>
<keyword evidence="1" id="KW-0677">Repeat</keyword>
<evidence type="ECO:0000256" key="3">
    <source>
        <dbReference type="PROSITE-ProRule" id="PRU00023"/>
    </source>
</evidence>
<proteinExistence type="predicted"/>
<dbReference type="SMART" id="SM00248">
    <property type="entry name" value="ANK"/>
    <property type="match status" value="7"/>
</dbReference>
<organism evidence="4 5">
    <name type="scientific">Salana multivorans</name>
    <dbReference type="NCBI Taxonomy" id="120377"/>
    <lineage>
        <taxon>Bacteria</taxon>
        <taxon>Bacillati</taxon>
        <taxon>Actinomycetota</taxon>
        <taxon>Actinomycetes</taxon>
        <taxon>Micrococcales</taxon>
        <taxon>Beutenbergiaceae</taxon>
        <taxon>Salana</taxon>
    </lineage>
</organism>
<evidence type="ECO:0000256" key="2">
    <source>
        <dbReference type="ARBA" id="ARBA00023043"/>
    </source>
</evidence>
<dbReference type="Proteomes" id="UP000275356">
    <property type="component" value="Unassembled WGS sequence"/>
</dbReference>
<dbReference type="EMBL" id="RKHQ01000001">
    <property type="protein sequence ID" value="ROR97675.1"/>
    <property type="molecule type" value="Genomic_DNA"/>
</dbReference>
<dbReference type="AlphaFoldDB" id="A0A3N2DD04"/>
<dbReference type="PROSITE" id="PS50297">
    <property type="entry name" value="ANK_REP_REGION"/>
    <property type="match status" value="1"/>
</dbReference>
<dbReference type="OrthoDB" id="9812708at2"/>
<reference evidence="4 5" key="1">
    <citation type="submission" date="2018-11" db="EMBL/GenBank/DDBJ databases">
        <title>Sequencing the genomes of 1000 actinobacteria strains.</title>
        <authorList>
            <person name="Klenk H.-P."/>
        </authorList>
    </citation>
    <scope>NUCLEOTIDE SEQUENCE [LARGE SCALE GENOMIC DNA]</scope>
    <source>
        <strain evidence="4 5">DSM 13521</strain>
    </source>
</reference>
<dbReference type="InterPro" id="IPR002110">
    <property type="entry name" value="Ankyrin_rpt"/>
</dbReference>
<accession>A0A3N2DD04</accession>
<evidence type="ECO:0000313" key="5">
    <source>
        <dbReference type="Proteomes" id="UP000275356"/>
    </source>
</evidence>
<comment type="caution">
    <text evidence="4">The sequence shown here is derived from an EMBL/GenBank/DDBJ whole genome shotgun (WGS) entry which is preliminary data.</text>
</comment>
<evidence type="ECO:0000313" key="4">
    <source>
        <dbReference type="EMBL" id="ROR97675.1"/>
    </source>
</evidence>
<feature type="repeat" description="ANK" evidence="3">
    <location>
        <begin position="320"/>
        <end position="357"/>
    </location>
</feature>
<dbReference type="RefSeq" id="WP_123740072.1">
    <property type="nucleotide sequence ID" value="NZ_RKHQ01000001.1"/>
</dbReference>
<dbReference type="Pfam" id="PF00023">
    <property type="entry name" value="Ank"/>
    <property type="match status" value="1"/>
</dbReference>